<protein>
    <submittedName>
        <fullName evidence="2">Uncharacterized protein</fullName>
    </submittedName>
</protein>
<proteinExistence type="predicted"/>
<feature type="region of interest" description="Disordered" evidence="1">
    <location>
        <begin position="145"/>
        <end position="186"/>
    </location>
</feature>
<accession>A0A550CXB8</accession>
<evidence type="ECO:0000313" key="2">
    <source>
        <dbReference type="EMBL" id="TRM69413.1"/>
    </source>
</evidence>
<feature type="compositionally biased region" description="Low complexity" evidence="1">
    <location>
        <begin position="259"/>
        <end position="270"/>
    </location>
</feature>
<feature type="region of interest" description="Disordered" evidence="1">
    <location>
        <begin position="1"/>
        <end position="100"/>
    </location>
</feature>
<feature type="compositionally biased region" description="Polar residues" evidence="1">
    <location>
        <begin position="11"/>
        <end position="21"/>
    </location>
</feature>
<comment type="caution">
    <text evidence="2">The sequence shown here is derived from an EMBL/GenBank/DDBJ whole genome shotgun (WGS) entry which is preliminary data.</text>
</comment>
<dbReference type="Proteomes" id="UP000320762">
    <property type="component" value="Unassembled WGS sequence"/>
</dbReference>
<reference evidence="2 3" key="1">
    <citation type="journal article" date="2019" name="New Phytol.">
        <title>Comparative genomics reveals unique wood-decay strategies and fruiting body development in the Schizophyllaceae.</title>
        <authorList>
            <person name="Almasi E."/>
            <person name="Sahu N."/>
            <person name="Krizsan K."/>
            <person name="Balint B."/>
            <person name="Kovacs G.M."/>
            <person name="Kiss B."/>
            <person name="Cseklye J."/>
            <person name="Drula E."/>
            <person name="Henrissat B."/>
            <person name="Nagy I."/>
            <person name="Chovatia M."/>
            <person name="Adam C."/>
            <person name="LaButti K."/>
            <person name="Lipzen A."/>
            <person name="Riley R."/>
            <person name="Grigoriev I.V."/>
            <person name="Nagy L.G."/>
        </authorList>
    </citation>
    <scope>NUCLEOTIDE SEQUENCE [LARGE SCALE GENOMIC DNA]</scope>
    <source>
        <strain evidence="2 3">NL-1724</strain>
    </source>
</reference>
<gene>
    <name evidence="2" type="ORF">BD626DRAFT_11805</name>
</gene>
<dbReference type="AlphaFoldDB" id="A0A550CXB8"/>
<evidence type="ECO:0000256" key="1">
    <source>
        <dbReference type="SAM" id="MobiDB-lite"/>
    </source>
</evidence>
<evidence type="ECO:0000313" key="3">
    <source>
        <dbReference type="Proteomes" id="UP000320762"/>
    </source>
</evidence>
<dbReference type="OrthoDB" id="2839062at2759"/>
<sequence>MSIGEHRPLRNGQQHQGNCPGNGQRLGESRPQQHNGGDHHRGGGPHQPSGGQGHQQYPQEANGVQLGGAQCLDGTQHTSGPLTYPPSQAVPGPAKKRTHDNFDAAGWQSSFHTAGCQYAVAIVHPGGLDKSWEAQAGLAMDGAAGTGGGAGTGEPDMGSSARARTGGSANLPHARLPSDGLAGHPYPAARRESYTAAAGLHLRGLEDGSGTNNAAGMGTGVSISADLLGVPWPGFTRASSGAGAAAIAGSGGMGSVSADGGMGSISDSGDMPTGGMENLPAGGLNLPSNTGDAFMHGGADPYPDLVLDDDIMAMWNSAPAAFDTQSWEVYLSVMTSQPMHEI</sequence>
<feature type="compositionally biased region" description="Low complexity" evidence="1">
    <location>
        <begin position="46"/>
        <end position="59"/>
    </location>
</feature>
<organism evidence="2 3">
    <name type="scientific">Schizophyllum amplum</name>
    <dbReference type="NCBI Taxonomy" id="97359"/>
    <lineage>
        <taxon>Eukaryota</taxon>
        <taxon>Fungi</taxon>
        <taxon>Dikarya</taxon>
        <taxon>Basidiomycota</taxon>
        <taxon>Agaricomycotina</taxon>
        <taxon>Agaricomycetes</taxon>
        <taxon>Agaricomycetidae</taxon>
        <taxon>Agaricales</taxon>
        <taxon>Schizophyllaceae</taxon>
        <taxon>Schizophyllum</taxon>
    </lineage>
</organism>
<name>A0A550CXB8_9AGAR</name>
<keyword evidence="3" id="KW-1185">Reference proteome</keyword>
<dbReference type="EMBL" id="VDMD01000001">
    <property type="protein sequence ID" value="TRM69413.1"/>
    <property type="molecule type" value="Genomic_DNA"/>
</dbReference>
<feature type="region of interest" description="Disordered" evidence="1">
    <location>
        <begin position="259"/>
        <end position="283"/>
    </location>
</feature>